<dbReference type="PANTHER" id="PTHR13939">
    <property type="entry name" value="NICOTINAMIDE-NUCLEOTIDE AMIDOHYDROLASE PNCC"/>
    <property type="match status" value="1"/>
</dbReference>
<dbReference type="InterPro" id="IPR001453">
    <property type="entry name" value="MoaB/Mog_dom"/>
</dbReference>
<dbReference type="Gene3D" id="3.30.70.2860">
    <property type="match status" value="1"/>
</dbReference>
<organism evidence="3 4">
    <name type="scientific">candidate division KSB3 bacterium</name>
    <dbReference type="NCBI Taxonomy" id="2044937"/>
    <lineage>
        <taxon>Bacteria</taxon>
        <taxon>candidate division KSB3</taxon>
    </lineage>
</organism>
<dbReference type="InterPro" id="IPR050101">
    <property type="entry name" value="CinA"/>
</dbReference>
<comment type="similarity">
    <text evidence="1">Belongs to the CinA family.</text>
</comment>
<dbReference type="NCBIfam" id="TIGR00177">
    <property type="entry name" value="molyb_syn"/>
    <property type="match status" value="1"/>
</dbReference>
<dbReference type="InterPro" id="IPR008136">
    <property type="entry name" value="CinA_C"/>
</dbReference>
<dbReference type="InterPro" id="IPR008135">
    <property type="entry name" value="Competence-induced_CinA"/>
</dbReference>
<feature type="domain" description="MoaB/Mog" evidence="2">
    <location>
        <begin position="4"/>
        <end position="170"/>
    </location>
</feature>
<dbReference type="InterPro" id="IPR036425">
    <property type="entry name" value="MoaB/Mog-like_dom_sf"/>
</dbReference>
<dbReference type="Gene3D" id="3.90.950.20">
    <property type="entry name" value="CinA-like"/>
    <property type="match status" value="1"/>
</dbReference>
<dbReference type="AlphaFoldDB" id="A0A2G6E3W9"/>
<dbReference type="NCBIfam" id="TIGR00200">
    <property type="entry name" value="cinA_nterm"/>
    <property type="match status" value="1"/>
</dbReference>
<dbReference type="EMBL" id="PDPS01000032">
    <property type="protein sequence ID" value="PID56622.1"/>
    <property type="molecule type" value="Genomic_DNA"/>
</dbReference>
<dbReference type="Pfam" id="PF02464">
    <property type="entry name" value="CinA"/>
    <property type="match status" value="1"/>
</dbReference>
<dbReference type="SMART" id="SM00852">
    <property type="entry name" value="MoCF_biosynth"/>
    <property type="match status" value="1"/>
</dbReference>
<dbReference type="HAMAP" id="MF_00226_B">
    <property type="entry name" value="CinA_B"/>
    <property type="match status" value="1"/>
</dbReference>
<dbReference type="InterPro" id="IPR036653">
    <property type="entry name" value="CinA-like_C"/>
</dbReference>
<proteinExistence type="inferred from homology"/>
<evidence type="ECO:0000259" key="2">
    <source>
        <dbReference type="SMART" id="SM00852"/>
    </source>
</evidence>
<dbReference type="NCBIfam" id="NF001813">
    <property type="entry name" value="PRK00549.1"/>
    <property type="match status" value="1"/>
</dbReference>
<comment type="caution">
    <text evidence="3">The sequence shown here is derived from an EMBL/GenBank/DDBJ whole genome shotgun (WGS) entry which is preliminary data.</text>
</comment>
<sequence>MKAEIVTIGTELLLGQIVDTNAAWIAGQLHQIGVDVVYTSTVGDHADRMREILNRALERTDIVLTTGGIGPTEDDLTRQIAAEITGRKLIFHEDLLKQIQQIFSKRGLTFHENNRRQAYLPDGAIPIENPQGTAPGYIIEDTRGILLSLPGVPREMKFLMQETVLPYLRKQTGSSTIRYRVLKVCGVGESHIDHLISDIMQNTTNPEIGLLAHVGQVDIRIAAKSHTEEDADRLIEEQERRIRERLPYHIFGRDHETQEDIIIGLLKQRSQTLAIAESSSGGYIAQQFSAVPGVEHVLRGAVLTMNAESLRRLLPQSRERLEGAEFVSMAAAKAMAMAVARSCGAYIGLGISGVPQSKYGRITDDPVPTYIAVYKKDGSFVVQDYHLSGSPDIVRTRVKNMALELLRRDILGIHQHFSS</sequence>
<dbReference type="Pfam" id="PF18146">
    <property type="entry name" value="CinA_KH"/>
    <property type="match status" value="1"/>
</dbReference>
<dbReference type="Proteomes" id="UP000229740">
    <property type="component" value="Unassembled WGS sequence"/>
</dbReference>
<dbReference type="CDD" id="cd00885">
    <property type="entry name" value="cinA"/>
    <property type="match status" value="1"/>
</dbReference>
<reference evidence="3 4" key="1">
    <citation type="submission" date="2017-10" db="EMBL/GenBank/DDBJ databases">
        <title>Novel microbial diversity and functional potential in the marine mammal oral microbiome.</title>
        <authorList>
            <person name="Dudek N.K."/>
            <person name="Sun C.L."/>
            <person name="Burstein D."/>
            <person name="Kantor R.S."/>
            <person name="Aliaga Goltsman D.S."/>
            <person name="Bik E.M."/>
            <person name="Thomas B.C."/>
            <person name="Banfield J.F."/>
            <person name="Relman D.A."/>
        </authorList>
    </citation>
    <scope>NUCLEOTIDE SEQUENCE [LARGE SCALE GENOMIC DNA]</scope>
    <source>
        <strain evidence="3">DOLZORAL124_49_17</strain>
    </source>
</reference>
<dbReference type="Gene3D" id="3.40.980.10">
    <property type="entry name" value="MoaB/Mog-like domain"/>
    <property type="match status" value="1"/>
</dbReference>
<dbReference type="PANTHER" id="PTHR13939:SF0">
    <property type="entry name" value="NMN AMIDOHYDROLASE-LIKE PROTEIN YFAY"/>
    <property type="match status" value="1"/>
</dbReference>
<dbReference type="InterPro" id="IPR041424">
    <property type="entry name" value="CinA_KH"/>
</dbReference>
<dbReference type="Pfam" id="PF00994">
    <property type="entry name" value="MoCF_biosynth"/>
    <property type="match status" value="1"/>
</dbReference>
<protein>
    <recommendedName>
        <fullName evidence="1">CinA-like protein</fullName>
    </recommendedName>
</protein>
<evidence type="ECO:0000313" key="4">
    <source>
        <dbReference type="Proteomes" id="UP000229740"/>
    </source>
</evidence>
<evidence type="ECO:0000313" key="3">
    <source>
        <dbReference type="EMBL" id="PID56622.1"/>
    </source>
</evidence>
<dbReference type="PIRSF" id="PIRSF006728">
    <property type="entry name" value="CinA"/>
    <property type="match status" value="1"/>
</dbReference>
<gene>
    <name evidence="3" type="ORF">CSB45_10330</name>
</gene>
<accession>A0A2G6E3W9</accession>
<dbReference type="SUPFAM" id="SSF142433">
    <property type="entry name" value="CinA-like"/>
    <property type="match status" value="1"/>
</dbReference>
<dbReference type="SUPFAM" id="SSF53218">
    <property type="entry name" value="Molybdenum cofactor biosynthesis proteins"/>
    <property type="match status" value="1"/>
</dbReference>
<name>A0A2G6E3W9_9BACT</name>
<evidence type="ECO:0000256" key="1">
    <source>
        <dbReference type="HAMAP-Rule" id="MF_00226"/>
    </source>
</evidence>